<feature type="transmembrane region" description="Helical" evidence="1">
    <location>
        <begin position="20"/>
        <end position="49"/>
    </location>
</feature>
<dbReference type="RefSeq" id="WP_203750386.1">
    <property type="nucleotide sequence ID" value="NZ_BONK01000004.1"/>
</dbReference>
<keyword evidence="1" id="KW-0812">Transmembrane</keyword>
<dbReference type="EMBL" id="BONK01000004">
    <property type="protein sequence ID" value="GIG20655.1"/>
    <property type="molecule type" value="Genomic_DNA"/>
</dbReference>
<protein>
    <recommendedName>
        <fullName evidence="4">Transmembrane protein</fullName>
    </recommendedName>
</protein>
<keyword evidence="1" id="KW-1133">Transmembrane helix</keyword>
<gene>
    <name evidence="2" type="ORF">Cch01nite_13790</name>
</gene>
<keyword evidence="3" id="KW-1185">Reference proteome</keyword>
<sequence>MTSSTTTGALTEGGPKVHRWLIIPVVLAVAVNSAFSWVAMVVAACGFASCPRDVWQTAGPYISLVAGLGAAAVSGSLLAFAPWAGRRTRSVVGGVVALAWVAYTAWLALSLI</sequence>
<comment type="caution">
    <text evidence="2">The sequence shown here is derived from an EMBL/GenBank/DDBJ whole genome shotgun (WGS) entry which is preliminary data.</text>
</comment>
<reference evidence="2" key="1">
    <citation type="submission" date="2021-01" db="EMBL/GenBank/DDBJ databases">
        <title>Whole genome shotgun sequence of Cellulomonas chitinilytica NBRC 110799.</title>
        <authorList>
            <person name="Komaki H."/>
            <person name="Tamura T."/>
        </authorList>
    </citation>
    <scope>NUCLEOTIDE SEQUENCE</scope>
    <source>
        <strain evidence="2">NBRC 110799</strain>
    </source>
</reference>
<keyword evidence="1" id="KW-0472">Membrane</keyword>
<evidence type="ECO:0000313" key="2">
    <source>
        <dbReference type="EMBL" id="GIG20655.1"/>
    </source>
</evidence>
<feature type="transmembrane region" description="Helical" evidence="1">
    <location>
        <begin position="61"/>
        <end position="84"/>
    </location>
</feature>
<evidence type="ECO:0000256" key="1">
    <source>
        <dbReference type="SAM" id="Phobius"/>
    </source>
</evidence>
<dbReference type="Proteomes" id="UP000632740">
    <property type="component" value="Unassembled WGS sequence"/>
</dbReference>
<name>A0A919P1R6_9CELL</name>
<accession>A0A919P1R6</accession>
<feature type="transmembrane region" description="Helical" evidence="1">
    <location>
        <begin position="90"/>
        <end position="109"/>
    </location>
</feature>
<dbReference type="AlphaFoldDB" id="A0A919P1R6"/>
<proteinExistence type="predicted"/>
<evidence type="ECO:0000313" key="3">
    <source>
        <dbReference type="Proteomes" id="UP000632740"/>
    </source>
</evidence>
<evidence type="ECO:0008006" key="4">
    <source>
        <dbReference type="Google" id="ProtNLM"/>
    </source>
</evidence>
<organism evidence="2 3">
    <name type="scientific">Cellulomonas chitinilytica</name>
    <dbReference type="NCBI Taxonomy" id="398759"/>
    <lineage>
        <taxon>Bacteria</taxon>
        <taxon>Bacillati</taxon>
        <taxon>Actinomycetota</taxon>
        <taxon>Actinomycetes</taxon>
        <taxon>Micrococcales</taxon>
        <taxon>Cellulomonadaceae</taxon>
        <taxon>Cellulomonas</taxon>
    </lineage>
</organism>